<evidence type="ECO:0000313" key="10">
    <source>
        <dbReference type="EMBL" id="KAJ8430258.1"/>
    </source>
</evidence>
<dbReference type="PIRSF" id="PIRSF005739">
    <property type="entry name" value="O-mtase"/>
    <property type="match status" value="1"/>
</dbReference>
<dbReference type="OrthoDB" id="1606438at2759"/>
<dbReference type="FunFam" id="1.10.10.10:FF:000357">
    <property type="entry name" value="Caffeic acid 3-O-methyltransferase"/>
    <property type="match status" value="1"/>
</dbReference>
<dbReference type="InterPro" id="IPR029063">
    <property type="entry name" value="SAM-dependent_MTases_sf"/>
</dbReference>
<dbReference type="Proteomes" id="UP001153076">
    <property type="component" value="Unassembled WGS sequence"/>
</dbReference>
<dbReference type="GO" id="GO:0032259">
    <property type="term" value="P:methylation"/>
    <property type="evidence" value="ECO:0007669"/>
    <property type="project" value="UniProtKB-KW"/>
</dbReference>
<dbReference type="Pfam" id="PF00891">
    <property type="entry name" value="Methyltransf_2"/>
    <property type="match status" value="1"/>
</dbReference>
<name>A0A9Q1Q611_9CARY</name>
<organism evidence="10 11">
    <name type="scientific">Carnegiea gigantea</name>
    <dbReference type="NCBI Taxonomy" id="171969"/>
    <lineage>
        <taxon>Eukaryota</taxon>
        <taxon>Viridiplantae</taxon>
        <taxon>Streptophyta</taxon>
        <taxon>Embryophyta</taxon>
        <taxon>Tracheophyta</taxon>
        <taxon>Spermatophyta</taxon>
        <taxon>Magnoliopsida</taxon>
        <taxon>eudicotyledons</taxon>
        <taxon>Gunneridae</taxon>
        <taxon>Pentapetalae</taxon>
        <taxon>Caryophyllales</taxon>
        <taxon>Cactineae</taxon>
        <taxon>Cactaceae</taxon>
        <taxon>Cactoideae</taxon>
        <taxon>Echinocereeae</taxon>
        <taxon>Carnegiea</taxon>
    </lineage>
</organism>
<evidence type="ECO:0000256" key="4">
    <source>
        <dbReference type="ARBA" id="ARBA00022603"/>
    </source>
</evidence>
<evidence type="ECO:0000259" key="9">
    <source>
        <dbReference type="Pfam" id="PF08100"/>
    </source>
</evidence>
<dbReference type="AlphaFoldDB" id="A0A9Q1Q611"/>
<dbReference type="Gene3D" id="3.40.50.150">
    <property type="entry name" value="Vaccinia Virus protein VP39"/>
    <property type="match status" value="1"/>
</dbReference>
<evidence type="ECO:0000256" key="3">
    <source>
        <dbReference type="ARBA" id="ARBA00011738"/>
    </source>
</evidence>
<dbReference type="Gene3D" id="1.10.10.10">
    <property type="entry name" value="Winged helix-like DNA-binding domain superfamily/Winged helix DNA-binding domain"/>
    <property type="match status" value="1"/>
</dbReference>
<dbReference type="EMBL" id="JAKOGI010000814">
    <property type="protein sequence ID" value="KAJ8430258.1"/>
    <property type="molecule type" value="Genomic_DNA"/>
</dbReference>
<accession>A0A9Q1Q611</accession>
<dbReference type="InterPro" id="IPR036390">
    <property type="entry name" value="WH_DNA-bd_sf"/>
</dbReference>
<keyword evidence="6" id="KW-0949">S-adenosyl-L-methionine</keyword>
<dbReference type="InterPro" id="IPR036388">
    <property type="entry name" value="WH-like_DNA-bd_sf"/>
</dbReference>
<dbReference type="InterPro" id="IPR016461">
    <property type="entry name" value="COMT-like"/>
</dbReference>
<evidence type="ECO:0000313" key="11">
    <source>
        <dbReference type="Proteomes" id="UP001153076"/>
    </source>
</evidence>
<gene>
    <name evidence="10" type="ORF">Cgig2_022716</name>
</gene>
<reference evidence="10" key="1">
    <citation type="submission" date="2022-04" db="EMBL/GenBank/DDBJ databases">
        <title>Carnegiea gigantea Genome sequencing and assembly v2.</title>
        <authorList>
            <person name="Copetti D."/>
            <person name="Sanderson M.J."/>
            <person name="Burquez A."/>
            <person name="Wojciechowski M.F."/>
        </authorList>
    </citation>
    <scope>NUCLEOTIDE SEQUENCE</scope>
    <source>
        <strain evidence="10">SGP5-SGP5p</strain>
        <tissue evidence="10">Aerial part</tissue>
    </source>
</reference>
<comment type="pathway">
    <text evidence="2">Aromatic compound metabolism.</text>
</comment>
<protein>
    <submittedName>
        <fullName evidence="10">Uncharacterized protein</fullName>
    </submittedName>
</protein>
<keyword evidence="11" id="KW-1185">Reference proteome</keyword>
<dbReference type="SUPFAM" id="SSF46785">
    <property type="entry name" value="Winged helix' DNA-binding domain"/>
    <property type="match status" value="1"/>
</dbReference>
<proteinExistence type="predicted"/>
<evidence type="ECO:0000256" key="7">
    <source>
        <dbReference type="PIRSR" id="PIRSR005739-1"/>
    </source>
</evidence>
<comment type="pathway">
    <text evidence="1">Alkaloid biosynthesis.</text>
</comment>
<evidence type="ECO:0000256" key="1">
    <source>
        <dbReference type="ARBA" id="ARBA00004913"/>
    </source>
</evidence>
<feature type="active site" description="Proton acceptor" evidence="7">
    <location>
        <position position="282"/>
    </location>
</feature>
<dbReference type="GO" id="GO:0008171">
    <property type="term" value="F:O-methyltransferase activity"/>
    <property type="evidence" value="ECO:0007669"/>
    <property type="project" value="InterPro"/>
</dbReference>
<dbReference type="InterPro" id="IPR001077">
    <property type="entry name" value="COMT_C"/>
</dbReference>
<evidence type="ECO:0000256" key="2">
    <source>
        <dbReference type="ARBA" id="ARBA00005211"/>
    </source>
</evidence>
<dbReference type="InterPro" id="IPR012967">
    <property type="entry name" value="COMT_dimerisation"/>
</dbReference>
<comment type="subunit">
    <text evidence="3">Homodimer.</text>
</comment>
<feature type="domain" description="O-methyltransferase C-terminal" evidence="8">
    <location>
        <begin position="153"/>
        <end position="355"/>
    </location>
</feature>
<sequence>MMAPGSSPSIENKPNDNNLAIAEVEEDEYNFVSALQIIESGSLSMVLKAIAELDVFGIMAKAGQDHQLSAKEIVNQLQPAVQNPNAASMLDRMLRLLATYSVVSCSVGQDRTGWVERRYGLGSLSKLFVEDENAVSLGPLLSFVADSVMRAPWSKLKDALVEGGIPMSMVYGVRSFDYFATDPRLNEVFNKGMFNYSTLAMRKMLENYKGFDDVKQLVDVGGGLGHALRSIMSKYPTIKGINLDLPHVVCNAQPYPGLEHVGGEMFDSIPSGDAIFMKGVLHDWDDDHCLTLLKNCYKALPDYGKIIAMDVVLSEEPETSVFARAMSHMDVHMMIIGGKERTEQELLTLATTAGFTSTKLVCRVYHYWMMEFFK</sequence>
<keyword evidence="4" id="KW-0489">Methyltransferase</keyword>
<comment type="caution">
    <text evidence="10">The sequence shown here is derived from an EMBL/GenBank/DDBJ whole genome shotgun (WGS) entry which is preliminary data.</text>
</comment>
<dbReference type="Pfam" id="PF08100">
    <property type="entry name" value="Dimerisation"/>
    <property type="match status" value="1"/>
</dbReference>
<feature type="domain" description="O-methyltransferase dimerisation" evidence="9">
    <location>
        <begin position="37"/>
        <end position="130"/>
    </location>
</feature>
<dbReference type="PANTHER" id="PTHR11746">
    <property type="entry name" value="O-METHYLTRANSFERASE"/>
    <property type="match status" value="1"/>
</dbReference>
<dbReference type="SUPFAM" id="SSF53335">
    <property type="entry name" value="S-adenosyl-L-methionine-dependent methyltransferases"/>
    <property type="match status" value="1"/>
</dbReference>
<evidence type="ECO:0000256" key="5">
    <source>
        <dbReference type="ARBA" id="ARBA00022679"/>
    </source>
</evidence>
<keyword evidence="5" id="KW-0808">Transferase</keyword>
<evidence type="ECO:0000256" key="6">
    <source>
        <dbReference type="ARBA" id="ARBA00022691"/>
    </source>
</evidence>
<dbReference type="PROSITE" id="PS51683">
    <property type="entry name" value="SAM_OMT_II"/>
    <property type="match status" value="1"/>
</dbReference>
<dbReference type="GO" id="GO:0046983">
    <property type="term" value="F:protein dimerization activity"/>
    <property type="evidence" value="ECO:0007669"/>
    <property type="project" value="InterPro"/>
</dbReference>
<evidence type="ECO:0000259" key="8">
    <source>
        <dbReference type="Pfam" id="PF00891"/>
    </source>
</evidence>